<dbReference type="SUPFAM" id="SSF51735">
    <property type="entry name" value="NAD(P)-binding Rossmann-fold domains"/>
    <property type="match status" value="1"/>
</dbReference>
<accession>A0A5J4N9H4</accession>
<keyword evidence="8" id="KW-1185">Reference proteome</keyword>
<name>A0A5J4N9H4_9TREM</name>
<organism evidence="7 8">
    <name type="scientific">Paragonimus westermani</name>
    <dbReference type="NCBI Taxonomy" id="34504"/>
    <lineage>
        <taxon>Eukaryota</taxon>
        <taxon>Metazoa</taxon>
        <taxon>Spiralia</taxon>
        <taxon>Lophotrochozoa</taxon>
        <taxon>Platyhelminthes</taxon>
        <taxon>Trematoda</taxon>
        <taxon>Digenea</taxon>
        <taxon>Plagiorchiida</taxon>
        <taxon>Troglotremata</taxon>
        <taxon>Troglotrematidae</taxon>
        <taxon>Paragonimus</taxon>
    </lineage>
</organism>
<evidence type="ECO:0000256" key="1">
    <source>
        <dbReference type="ARBA" id="ARBA00012995"/>
    </source>
</evidence>
<dbReference type="Proteomes" id="UP000324629">
    <property type="component" value="Unassembled WGS sequence"/>
</dbReference>
<dbReference type="EC" id="1.1.1.37" evidence="1"/>
<keyword evidence="3" id="KW-0816">Tricarboxylic acid cycle</keyword>
<dbReference type="PANTHER" id="PTHR11540:SF16">
    <property type="entry name" value="MALATE DEHYDROGENASE, MITOCHONDRIAL"/>
    <property type="match status" value="1"/>
</dbReference>
<dbReference type="InterPro" id="IPR001236">
    <property type="entry name" value="Lactate/malate_DH_N"/>
</dbReference>
<protein>
    <recommendedName>
        <fullName evidence="2">Malate dehydrogenase, mitochondrial</fullName>
        <ecNumber evidence="1">1.1.1.37</ecNumber>
    </recommendedName>
</protein>
<dbReference type="AlphaFoldDB" id="A0A5J4N9H4"/>
<gene>
    <name evidence="7" type="ORF">DEA37_0009485</name>
</gene>
<keyword evidence="4" id="KW-0560">Oxidoreductase</keyword>
<dbReference type="Pfam" id="PF00056">
    <property type="entry name" value="Ldh_1_N"/>
    <property type="match status" value="1"/>
</dbReference>
<dbReference type="InterPro" id="IPR036291">
    <property type="entry name" value="NAD(P)-bd_dom_sf"/>
</dbReference>
<dbReference type="EMBL" id="QNGE01005359">
    <property type="protein sequence ID" value="KAA3672097.1"/>
    <property type="molecule type" value="Genomic_DNA"/>
</dbReference>
<evidence type="ECO:0000259" key="6">
    <source>
        <dbReference type="Pfam" id="PF00056"/>
    </source>
</evidence>
<evidence type="ECO:0000313" key="7">
    <source>
        <dbReference type="EMBL" id="KAA3672097.1"/>
    </source>
</evidence>
<evidence type="ECO:0000313" key="8">
    <source>
        <dbReference type="Proteomes" id="UP000324629"/>
    </source>
</evidence>
<evidence type="ECO:0000256" key="3">
    <source>
        <dbReference type="ARBA" id="ARBA00022532"/>
    </source>
</evidence>
<feature type="domain" description="Lactate/malate dehydrogenase N-terminal" evidence="6">
    <location>
        <begin position="2"/>
        <end position="70"/>
    </location>
</feature>
<evidence type="ECO:0000256" key="4">
    <source>
        <dbReference type="ARBA" id="ARBA00023002"/>
    </source>
</evidence>
<dbReference type="GO" id="GO:0030060">
    <property type="term" value="F:L-malate dehydrogenase (NAD+) activity"/>
    <property type="evidence" value="ECO:0007669"/>
    <property type="project" value="UniProtKB-EC"/>
</dbReference>
<dbReference type="PANTHER" id="PTHR11540">
    <property type="entry name" value="MALATE AND LACTATE DEHYDROGENASE"/>
    <property type="match status" value="1"/>
</dbReference>
<sequence>MSLLLKQSPLVTQLSLYDIAHVKGVAADLSHIETPARVTAHLGPGELTDCLSGADVVVIPAGVPRKPGGEVHNAASGSSLVLLRNPLNRTDTVHGVIVFGRRCLRKSCSDLNGFMHFSKLPFREGDSTVRYEQLIRKQPFVLGKRRPSAACKSTDAPRTIAR</sequence>
<keyword evidence="5" id="KW-0520">NAD</keyword>
<evidence type="ECO:0000256" key="2">
    <source>
        <dbReference type="ARBA" id="ARBA00016075"/>
    </source>
</evidence>
<reference evidence="7 8" key="1">
    <citation type="journal article" date="2019" name="Gigascience">
        <title>Whole-genome sequence of the oriental lung fluke Paragonimus westermani.</title>
        <authorList>
            <person name="Oey H."/>
            <person name="Zakrzewski M."/>
            <person name="Narain K."/>
            <person name="Devi K.R."/>
            <person name="Agatsuma T."/>
            <person name="Nawaratna S."/>
            <person name="Gobert G.N."/>
            <person name="Jones M.K."/>
            <person name="Ragan M.A."/>
            <person name="McManus D.P."/>
            <person name="Krause L."/>
        </authorList>
    </citation>
    <scope>NUCLEOTIDE SEQUENCE [LARGE SCALE GENOMIC DNA]</scope>
    <source>
        <strain evidence="7 8">IND2009</strain>
    </source>
</reference>
<dbReference type="GO" id="GO:0006099">
    <property type="term" value="P:tricarboxylic acid cycle"/>
    <property type="evidence" value="ECO:0007669"/>
    <property type="project" value="UniProtKB-KW"/>
</dbReference>
<comment type="caution">
    <text evidence="7">The sequence shown here is derived from an EMBL/GenBank/DDBJ whole genome shotgun (WGS) entry which is preliminary data.</text>
</comment>
<dbReference type="GO" id="GO:0005739">
    <property type="term" value="C:mitochondrion"/>
    <property type="evidence" value="ECO:0007669"/>
    <property type="project" value="TreeGrafter"/>
</dbReference>
<dbReference type="Gene3D" id="3.40.50.720">
    <property type="entry name" value="NAD(P)-binding Rossmann-like Domain"/>
    <property type="match status" value="1"/>
</dbReference>
<proteinExistence type="predicted"/>
<evidence type="ECO:0000256" key="5">
    <source>
        <dbReference type="ARBA" id="ARBA00023027"/>
    </source>
</evidence>